<evidence type="ECO:0000256" key="10">
    <source>
        <dbReference type="ARBA" id="ARBA00022833"/>
    </source>
</evidence>
<name>A0A2J8AFG1_9CHLO</name>
<evidence type="ECO:0000256" key="15">
    <source>
        <dbReference type="ARBA" id="ARBA00039024"/>
    </source>
</evidence>
<dbReference type="PANTHER" id="PTHR32523">
    <property type="entry name" value="PHYTOL KINASE 1, CHLOROPLASTIC"/>
    <property type="match status" value="1"/>
</dbReference>
<evidence type="ECO:0000256" key="5">
    <source>
        <dbReference type="ARBA" id="ARBA00022679"/>
    </source>
</evidence>
<dbReference type="Proteomes" id="UP000236333">
    <property type="component" value="Unassembled WGS sequence"/>
</dbReference>
<evidence type="ECO:0000259" key="19">
    <source>
        <dbReference type="PROSITE" id="PS50865"/>
    </source>
</evidence>
<dbReference type="Gene3D" id="6.10.140.2220">
    <property type="match status" value="1"/>
</dbReference>
<keyword evidence="7" id="KW-0479">Metal-binding</keyword>
<dbReference type="GO" id="GO:0009507">
    <property type="term" value="C:chloroplast"/>
    <property type="evidence" value="ECO:0007669"/>
    <property type="project" value="UniProtKB-SubCell"/>
</dbReference>
<evidence type="ECO:0000313" key="20">
    <source>
        <dbReference type="EMBL" id="PNH11260.1"/>
    </source>
</evidence>
<feature type="domain" description="MYND-type" evidence="19">
    <location>
        <begin position="441"/>
        <end position="486"/>
    </location>
</feature>
<keyword evidence="21" id="KW-1185">Reference proteome</keyword>
<evidence type="ECO:0000256" key="18">
    <source>
        <dbReference type="SAM" id="MobiDB-lite"/>
    </source>
</evidence>
<evidence type="ECO:0000256" key="11">
    <source>
        <dbReference type="ARBA" id="ARBA00022946"/>
    </source>
</evidence>
<keyword evidence="10" id="KW-0862">Zinc</keyword>
<dbReference type="AlphaFoldDB" id="A0A2J8AFG1"/>
<evidence type="ECO:0000256" key="16">
    <source>
        <dbReference type="ARBA" id="ARBA00048889"/>
    </source>
</evidence>
<dbReference type="PANTHER" id="PTHR32523:SF8">
    <property type="entry name" value="DOLICHOL KINASE"/>
    <property type="match status" value="1"/>
</dbReference>
<dbReference type="GO" id="GO:0010276">
    <property type="term" value="F:phytol kinase activity"/>
    <property type="evidence" value="ECO:0007669"/>
    <property type="project" value="UniProtKB-EC"/>
</dbReference>
<keyword evidence="4" id="KW-0934">Plastid</keyword>
<keyword evidence="13" id="KW-0472">Membrane</keyword>
<feature type="region of interest" description="Disordered" evidence="18">
    <location>
        <begin position="298"/>
        <end position="340"/>
    </location>
</feature>
<dbReference type="GO" id="GO:0008270">
    <property type="term" value="F:zinc ion binding"/>
    <property type="evidence" value="ECO:0007669"/>
    <property type="project" value="UniProtKB-KW"/>
</dbReference>
<evidence type="ECO:0000256" key="14">
    <source>
        <dbReference type="ARBA" id="ARBA00024015"/>
    </source>
</evidence>
<dbReference type="Pfam" id="PF01753">
    <property type="entry name" value="zf-MYND"/>
    <property type="match status" value="1"/>
</dbReference>
<gene>
    <name evidence="20" type="ORF">TSOC_001883</name>
</gene>
<dbReference type="InterPro" id="IPR039606">
    <property type="entry name" value="Phytol/farnesol_kinase"/>
</dbReference>
<comment type="similarity">
    <text evidence="2">Belongs to the polyprenol kinase family.</text>
</comment>
<evidence type="ECO:0000256" key="8">
    <source>
        <dbReference type="ARBA" id="ARBA00022771"/>
    </source>
</evidence>
<dbReference type="InterPro" id="IPR002893">
    <property type="entry name" value="Znf_MYND"/>
</dbReference>
<dbReference type="SUPFAM" id="SSF144232">
    <property type="entry name" value="HIT/MYND zinc finger-like"/>
    <property type="match status" value="1"/>
</dbReference>
<organism evidence="20 21">
    <name type="scientific">Tetrabaena socialis</name>
    <dbReference type="NCBI Taxonomy" id="47790"/>
    <lineage>
        <taxon>Eukaryota</taxon>
        <taxon>Viridiplantae</taxon>
        <taxon>Chlorophyta</taxon>
        <taxon>core chlorophytes</taxon>
        <taxon>Chlorophyceae</taxon>
        <taxon>CS clade</taxon>
        <taxon>Chlamydomonadales</taxon>
        <taxon>Tetrabaenaceae</taxon>
        <taxon>Tetrabaena</taxon>
    </lineage>
</organism>
<comment type="pathway">
    <text evidence="14">Cofactor biosynthesis; tocopherol biosynthesis.</text>
</comment>
<evidence type="ECO:0000256" key="4">
    <source>
        <dbReference type="ARBA" id="ARBA00022640"/>
    </source>
</evidence>
<keyword evidence="9" id="KW-0418">Kinase</keyword>
<comment type="caution">
    <text evidence="20">The sequence shown here is derived from an EMBL/GenBank/DDBJ whole genome shotgun (WGS) entry which is preliminary data.</text>
</comment>
<evidence type="ECO:0000256" key="7">
    <source>
        <dbReference type="ARBA" id="ARBA00022723"/>
    </source>
</evidence>
<evidence type="ECO:0000256" key="12">
    <source>
        <dbReference type="ARBA" id="ARBA00022989"/>
    </source>
</evidence>
<keyword evidence="5" id="KW-0808">Transferase</keyword>
<evidence type="ECO:0000256" key="9">
    <source>
        <dbReference type="ARBA" id="ARBA00022777"/>
    </source>
</evidence>
<comment type="catalytic activity">
    <reaction evidence="16">
        <text>phytol + CTP = phytyl phosphate + CDP + H(+)</text>
        <dbReference type="Rhea" id="RHEA:38055"/>
        <dbReference type="ChEBI" id="CHEBI:15378"/>
        <dbReference type="ChEBI" id="CHEBI:17327"/>
        <dbReference type="ChEBI" id="CHEBI:37563"/>
        <dbReference type="ChEBI" id="CHEBI:58069"/>
        <dbReference type="ChEBI" id="CHEBI:75483"/>
        <dbReference type="EC" id="2.7.1.182"/>
    </reaction>
</comment>
<reference evidence="20 21" key="1">
    <citation type="journal article" date="2017" name="Mol. Biol. Evol.">
        <title>The 4-celled Tetrabaena socialis nuclear genome reveals the essential components for genetic control of cell number at the origin of multicellularity in the volvocine lineage.</title>
        <authorList>
            <person name="Featherston J."/>
            <person name="Arakaki Y."/>
            <person name="Hanschen E.R."/>
            <person name="Ferris P.J."/>
            <person name="Michod R.E."/>
            <person name="Olson B.J.S.C."/>
            <person name="Nozaki H."/>
            <person name="Durand P.M."/>
        </authorList>
    </citation>
    <scope>NUCLEOTIDE SEQUENCE [LARGE SCALE GENOMIC DNA]</scope>
    <source>
        <strain evidence="20 21">NIES-571</strain>
    </source>
</reference>
<keyword evidence="8 17" id="KW-0863">Zinc-finger</keyword>
<evidence type="ECO:0000256" key="3">
    <source>
        <dbReference type="ARBA" id="ARBA00022528"/>
    </source>
</evidence>
<evidence type="ECO:0000256" key="13">
    <source>
        <dbReference type="ARBA" id="ARBA00023136"/>
    </source>
</evidence>
<feature type="compositionally biased region" description="Gly residues" evidence="18">
    <location>
        <begin position="301"/>
        <end position="311"/>
    </location>
</feature>
<dbReference type="EC" id="2.7.1.182" evidence="15"/>
<protein>
    <recommendedName>
        <fullName evidence="15">phytol kinase</fullName>
        <ecNumber evidence="15">2.7.1.182</ecNumber>
    </recommendedName>
</protein>
<keyword evidence="6" id="KW-0812">Transmembrane</keyword>
<evidence type="ECO:0000256" key="6">
    <source>
        <dbReference type="ARBA" id="ARBA00022692"/>
    </source>
</evidence>
<sequence length="491" mass="50066">MVGAALEAGLLPCLERLLRRAGETPEACEALLTRHLLRSECFDLELLAPLLAYGEPRQAASLVATVGKLLASLAVPDVVLVKRADRADHGGRIVEAAYLASHLLVAVQLWLLAGARSPAGWQAQPAPCGPSGEQAAAAVAVAPGRSVQRQLAAAVSCSVGKWLPPLSRLFQATPHFMQVCGGAASALAATVSNCLRSLLAWVPTLSRCGVEEGASAAAGGWQRWLLQEARVVPLLGAALGLLPVLLLQEREEQLGQAAEEHGCELVQLLGESCCCVAAAFPNEVRDAALAAAAAEESSANGGSGASGGSGAGARSSGWRAGDRSTRAGVSRNSSTSGHAQPADWAAAVAAASGSDGWRPSLLRDLAAELRAHGSSVATTAAAVEDLAGQLEACRAGGSSGDASVGWQGLPSLPVQDSGSGAGALLLLAPVEACALLRTCANPACDNLAGDSEAELPLRACGRCGAAWYCRPECQTAHWRAGHRQACRLPRG</sequence>
<evidence type="ECO:0000256" key="17">
    <source>
        <dbReference type="PROSITE-ProRule" id="PRU00134"/>
    </source>
</evidence>
<proteinExistence type="inferred from homology"/>
<keyword evidence="3" id="KW-0150">Chloroplast</keyword>
<dbReference type="GO" id="GO:0016020">
    <property type="term" value="C:membrane"/>
    <property type="evidence" value="ECO:0007669"/>
    <property type="project" value="UniProtKB-SubCell"/>
</dbReference>
<accession>A0A2J8AFG1</accession>
<dbReference type="EMBL" id="PGGS01000033">
    <property type="protein sequence ID" value="PNH11260.1"/>
    <property type="molecule type" value="Genomic_DNA"/>
</dbReference>
<dbReference type="PROSITE" id="PS50865">
    <property type="entry name" value="ZF_MYND_2"/>
    <property type="match status" value="1"/>
</dbReference>
<keyword evidence="12" id="KW-1133">Transmembrane helix</keyword>
<evidence type="ECO:0000256" key="1">
    <source>
        <dbReference type="ARBA" id="ARBA00004508"/>
    </source>
</evidence>
<evidence type="ECO:0000313" key="21">
    <source>
        <dbReference type="Proteomes" id="UP000236333"/>
    </source>
</evidence>
<evidence type="ECO:0000256" key="2">
    <source>
        <dbReference type="ARBA" id="ARBA00010794"/>
    </source>
</evidence>
<comment type="subcellular location">
    <subcellularLocation>
        <location evidence="1">Plastid</location>
        <location evidence="1">Chloroplast membrane</location>
        <topology evidence="1">Multi-pass membrane protein</topology>
    </subcellularLocation>
</comment>
<keyword evidence="11" id="KW-0809">Transit peptide</keyword>